<evidence type="ECO:0000313" key="11">
    <source>
        <dbReference type="Proteomes" id="UP000523000"/>
    </source>
</evidence>
<dbReference type="EMBL" id="JACHVS010000005">
    <property type="protein sequence ID" value="MBB2997573.1"/>
    <property type="molecule type" value="Genomic_DNA"/>
</dbReference>
<dbReference type="SMART" id="SM00448">
    <property type="entry name" value="REC"/>
    <property type="match status" value="1"/>
</dbReference>
<dbReference type="SUPFAM" id="SSF52172">
    <property type="entry name" value="CheY-like"/>
    <property type="match status" value="1"/>
</dbReference>
<feature type="domain" description="OmpR/PhoB-type" evidence="9">
    <location>
        <begin position="127"/>
        <end position="222"/>
    </location>
</feature>
<evidence type="ECO:0000256" key="3">
    <source>
        <dbReference type="ARBA" id="ARBA00023015"/>
    </source>
</evidence>
<evidence type="ECO:0000313" key="10">
    <source>
        <dbReference type="EMBL" id="MBB2997573.1"/>
    </source>
</evidence>
<keyword evidence="1 6" id="KW-0597">Phosphoprotein</keyword>
<dbReference type="GO" id="GO:0006355">
    <property type="term" value="P:regulation of DNA-templated transcription"/>
    <property type="evidence" value="ECO:0007669"/>
    <property type="project" value="InterPro"/>
</dbReference>
<organism evidence="10 11">
    <name type="scientific">Paeniglutamicibacter cryotolerans</name>
    <dbReference type="NCBI Taxonomy" id="670079"/>
    <lineage>
        <taxon>Bacteria</taxon>
        <taxon>Bacillati</taxon>
        <taxon>Actinomycetota</taxon>
        <taxon>Actinomycetes</taxon>
        <taxon>Micrococcales</taxon>
        <taxon>Micrococcaceae</taxon>
        <taxon>Paeniglutamicibacter</taxon>
    </lineage>
</organism>
<dbReference type="Pfam" id="PF00486">
    <property type="entry name" value="Trans_reg_C"/>
    <property type="match status" value="1"/>
</dbReference>
<dbReference type="InterPro" id="IPR039420">
    <property type="entry name" value="WalR-like"/>
</dbReference>
<dbReference type="GO" id="GO:0000976">
    <property type="term" value="F:transcription cis-regulatory region binding"/>
    <property type="evidence" value="ECO:0007669"/>
    <property type="project" value="TreeGrafter"/>
</dbReference>
<dbReference type="PANTHER" id="PTHR48111">
    <property type="entry name" value="REGULATOR OF RPOS"/>
    <property type="match status" value="1"/>
</dbReference>
<keyword evidence="4 7" id="KW-0238">DNA-binding</keyword>
<accession>A0A839QPP1</accession>
<keyword evidence="11" id="KW-1185">Reference proteome</keyword>
<evidence type="ECO:0000259" key="8">
    <source>
        <dbReference type="PROSITE" id="PS50110"/>
    </source>
</evidence>
<keyword evidence="3" id="KW-0805">Transcription regulation</keyword>
<dbReference type="InterPro" id="IPR011006">
    <property type="entry name" value="CheY-like_superfamily"/>
</dbReference>
<dbReference type="PROSITE" id="PS50110">
    <property type="entry name" value="RESPONSE_REGULATORY"/>
    <property type="match status" value="1"/>
</dbReference>
<dbReference type="InterPro" id="IPR016032">
    <property type="entry name" value="Sig_transdc_resp-reg_C-effctor"/>
</dbReference>
<dbReference type="Gene3D" id="6.10.250.690">
    <property type="match status" value="1"/>
</dbReference>
<dbReference type="PROSITE" id="PS51755">
    <property type="entry name" value="OMPR_PHOB"/>
    <property type="match status" value="1"/>
</dbReference>
<dbReference type="SUPFAM" id="SSF46894">
    <property type="entry name" value="C-terminal effector domain of the bipartite response regulators"/>
    <property type="match status" value="1"/>
</dbReference>
<evidence type="ECO:0000256" key="6">
    <source>
        <dbReference type="PROSITE-ProRule" id="PRU00169"/>
    </source>
</evidence>
<feature type="domain" description="Response regulatory" evidence="8">
    <location>
        <begin position="2"/>
        <end position="119"/>
    </location>
</feature>
<evidence type="ECO:0000256" key="1">
    <source>
        <dbReference type="ARBA" id="ARBA00022553"/>
    </source>
</evidence>
<dbReference type="GO" id="GO:0005829">
    <property type="term" value="C:cytosol"/>
    <property type="evidence" value="ECO:0007669"/>
    <property type="project" value="TreeGrafter"/>
</dbReference>
<proteinExistence type="predicted"/>
<dbReference type="AlphaFoldDB" id="A0A839QPP1"/>
<dbReference type="RefSeq" id="WP_183513232.1">
    <property type="nucleotide sequence ID" value="NZ_BAABGK010000100.1"/>
</dbReference>
<evidence type="ECO:0000256" key="4">
    <source>
        <dbReference type="ARBA" id="ARBA00023125"/>
    </source>
</evidence>
<feature type="DNA-binding region" description="OmpR/PhoB-type" evidence="7">
    <location>
        <begin position="127"/>
        <end position="222"/>
    </location>
</feature>
<evidence type="ECO:0000259" key="9">
    <source>
        <dbReference type="PROSITE" id="PS51755"/>
    </source>
</evidence>
<reference evidence="10 11" key="1">
    <citation type="submission" date="2020-08" db="EMBL/GenBank/DDBJ databases">
        <title>Sequencing the genomes of 1000 actinobacteria strains.</title>
        <authorList>
            <person name="Klenk H.-P."/>
        </authorList>
    </citation>
    <scope>NUCLEOTIDE SEQUENCE [LARGE SCALE GENOMIC DNA]</scope>
    <source>
        <strain evidence="10 11">DSM 22826</strain>
    </source>
</reference>
<dbReference type="GO" id="GO:0000156">
    <property type="term" value="F:phosphorelay response regulator activity"/>
    <property type="evidence" value="ECO:0007669"/>
    <property type="project" value="TreeGrafter"/>
</dbReference>
<feature type="modified residue" description="4-aspartylphosphate" evidence="6">
    <location>
        <position position="51"/>
    </location>
</feature>
<dbReference type="Gene3D" id="1.10.10.10">
    <property type="entry name" value="Winged helix-like DNA-binding domain superfamily/Winged helix DNA-binding domain"/>
    <property type="match status" value="1"/>
</dbReference>
<name>A0A839QPP1_9MICC</name>
<dbReference type="InterPro" id="IPR001789">
    <property type="entry name" value="Sig_transdc_resp-reg_receiver"/>
</dbReference>
<evidence type="ECO:0000256" key="2">
    <source>
        <dbReference type="ARBA" id="ARBA00023012"/>
    </source>
</evidence>
<dbReference type="CDD" id="cd00383">
    <property type="entry name" value="trans_reg_C"/>
    <property type="match status" value="1"/>
</dbReference>
<sequence length="224" mass="24190">MRILMAEDDPMIASVLTQRLVEDAHVVEVVTDGKTALSYARLGDFDVVLLDLGLPGLDGIDVLHALRAGDEGDQGPVVIVITARGAVTDKVTGLDAGADDYLVKPFAYEELHARLRAVGRRCSSHTTAILRAGTIALDEARATACCSGGESVPLTRRELALLRALIRHPGVVLSRDQLESQVYGSDIEIESNAIDFIIRRLRGKLGGDCIRNVRGLGWMIPRAR</sequence>
<gene>
    <name evidence="10" type="ORF">E9229_003845</name>
</gene>
<keyword evidence="2" id="KW-0902">Two-component regulatory system</keyword>
<dbReference type="PANTHER" id="PTHR48111:SF1">
    <property type="entry name" value="TWO-COMPONENT RESPONSE REGULATOR ORR33"/>
    <property type="match status" value="1"/>
</dbReference>
<dbReference type="InterPro" id="IPR001867">
    <property type="entry name" value="OmpR/PhoB-type_DNA-bd"/>
</dbReference>
<protein>
    <submittedName>
        <fullName evidence="10">Two-component system OmpR family response regulator</fullName>
    </submittedName>
</protein>
<dbReference type="GO" id="GO:0032993">
    <property type="term" value="C:protein-DNA complex"/>
    <property type="evidence" value="ECO:0007669"/>
    <property type="project" value="TreeGrafter"/>
</dbReference>
<dbReference type="Pfam" id="PF00072">
    <property type="entry name" value="Response_reg"/>
    <property type="match status" value="1"/>
</dbReference>
<dbReference type="Gene3D" id="3.40.50.2300">
    <property type="match status" value="1"/>
</dbReference>
<evidence type="ECO:0000256" key="7">
    <source>
        <dbReference type="PROSITE-ProRule" id="PRU01091"/>
    </source>
</evidence>
<keyword evidence="5" id="KW-0804">Transcription</keyword>
<evidence type="ECO:0000256" key="5">
    <source>
        <dbReference type="ARBA" id="ARBA00023163"/>
    </source>
</evidence>
<comment type="caution">
    <text evidence="10">The sequence shown here is derived from an EMBL/GenBank/DDBJ whole genome shotgun (WGS) entry which is preliminary data.</text>
</comment>
<dbReference type="InterPro" id="IPR036388">
    <property type="entry name" value="WH-like_DNA-bd_sf"/>
</dbReference>
<dbReference type="SMART" id="SM00862">
    <property type="entry name" value="Trans_reg_C"/>
    <property type="match status" value="1"/>
</dbReference>
<dbReference type="Proteomes" id="UP000523000">
    <property type="component" value="Unassembled WGS sequence"/>
</dbReference>